<evidence type="ECO:0000256" key="7">
    <source>
        <dbReference type="SAM" id="MobiDB-lite"/>
    </source>
</evidence>
<feature type="transmembrane region" description="Helical" evidence="8">
    <location>
        <begin position="133"/>
        <end position="160"/>
    </location>
</feature>
<feature type="coiled-coil region" evidence="6">
    <location>
        <begin position="179"/>
        <end position="207"/>
    </location>
</feature>
<comment type="subcellular location">
    <subcellularLocation>
        <location evidence="1">Cell membrane</location>
        <topology evidence="1">Single-pass membrane protein</topology>
    </subcellularLocation>
</comment>
<evidence type="ECO:0000256" key="6">
    <source>
        <dbReference type="SAM" id="Coils"/>
    </source>
</evidence>
<dbReference type="EMBL" id="LBXO01000015">
    <property type="protein sequence ID" value="KKR33108.1"/>
    <property type="molecule type" value="Genomic_DNA"/>
</dbReference>
<feature type="compositionally biased region" description="Acidic residues" evidence="7">
    <location>
        <begin position="84"/>
        <end position="96"/>
    </location>
</feature>
<evidence type="ECO:0000256" key="4">
    <source>
        <dbReference type="ARBA" id="ARBA00022989"/>
    </source>
</evidence>
<evidence type="ECO:0000256" key="3">
    <source>
        <dbReference type="ARBA" id="ARBA00022692"/>
    </source>
</evidence>
<evidence type="ECO:0000313" key="10">
    <source>
        <dbReference type="EMBL" id="KKR33108.1"/>
    </source>
</evidence>
<sequence>MKNAFSITLNGVVFMIEEDAQKKLSDYFDSIKKYYGDDGEEIMSDIEANIAEKFKEKNKGNQQVVTLEEVEEIIKIMGTVNQIDEEDGNDPVTAEESEGREKGSRRRLYRDSEDVVLAGVCSGLAKYFSVDLLLIRLIFVILTIMNGLGLIIYLVMWLAVPLAKTSMQKLEMQGEPVNLNNIEELVKEKTEQIKKESQIAYQNLKQKKSVLVKLINLPVILIREIVNFFRRMISGLSPAIRIISGSLMLMFFFVGFVMSSFWLANLLFLNGTPLFQGDFPLTEIAKTKAYIITVVSVYLTVLLVLVMVLMLAISIIAKRRIFNILVMTILFVIFTLNVTVVTIFGFDLAGQIKTVYEKYKAENMIEKNIEIEGFNEISGVAYANLILEKADKYSVTARGLKKDVEKVEFILQATSSQKIVNLKIMSKRRNGFLVISEPVEILIKGPNLKRVDVSGFLDYEADKLGSETEIIGKVAVRNALPGQRLGGDRDEHGCIPSAGYSWCESSDRCIRAWEEVCLLKKLAV</sequence>
<reference evidence="10 11" key="1">
    <citation type="journal article" date="2015" name="Nature">
        <title>rRNA introns, odd ribosomes, and small enigmatic genomes across a large radiation of phyla.</title>
        <authorList>
            <person name="Brown C.T."/>
            <person name="Hug L.A."/>
            <person name="Thomas B.C."/>
            <person name="Sharon I."/>
            <person name="Castelle C.J."/>
            <person name="Singh A."/>
            <person name="Wilkins M.J."/>
            <person name="Williams K.H."/>
            <person name="Banfield J.F."/>
        </authorList>
    </citation>
    <scope>NUCLEOTIDE SEQUENCE [LARGE SCALE GENOMIC DNA]</scope>
</reference>
<evidence type="ECO:0000256" key="2">
    <source>
        <dbReference type="ARBA" id="ARBA00022475"/>
    </source>
</evidence>
<dbReference type="InterPro" id="IPR007168">
    <property type="entry name" value="Phageshock_PspC_N"/>
</dbReference>
<evidence type="ECO:0000256" key="8">
    <source>
        <dbReference type="SAM" id="Phobius"/>
    </source>
</evidence>
<feature type="transmembrane region" description="Helical" evidence="8">
    <location>
        <begin position="289"/>
        <end position="317"/>
    </location>
</feature>
<feature type="transmembrane region" description="Helical" evidence="8">
    <location>
        <begin position="324"/>
        <end position="346"/>
    </location>
</feature>
<accession>A0A0G0PYX3</accession>
<evidence type="ECO:0000313" key="11">
    <source>
        <dbReference type="Proteomes" id="UP000034137"/>
    </source>
</evidence>
<dbReference type="PANTHER" id="PTHR33885:SF3">
    <property type="entry name" value="PHAGE SHOCK PROTEIN C"/>
    <property type="match status" value="1"/>
</dbReference>
<evidence type="ECO:0000256" key="5">
    <source>
        <dbReference type="ARBA" id="ARBA00023136"/>
    </source>
</evidence>
<dbReference type="Pfam" id="PF04024">
    <property type="entry name" value="PspC"/>
    <property type="match status" value="1"/>
</dbReference>
<feature type="domain" description="Phage shock protein PspC N-terminal" evidence="9">
    <location>
        <begin position="106"/>
        <end position="162"/>
    </location>
</feature>
<protein>
    <recommendedName>
        <fullName evidence="9">Phage shock protein PspC N-terminal domain-containing protein</fullName>
    </recommendedName>
</protein>
<feature type="transmembrane region" description="Helical" evidence="8">
    <location>
        <begin position="247"/>
        <end position="269"/>
    </location>
</feature>
<keyword evidence="3 8" id="KW-0812">Transmembrane</keyword>
<dbReference type="InterPro" id="IPR052027">
    <property type="entry name" value="PspC"/>
</dbReference>
<keyword evidence="2" id="KW-1003">Cell membrane</keyword>
<evidence type="ECO:0000256" key="1">
    <source>
        <dbReference type="ARBA" id="ARBA00004162"/>
    </source>
</evidence>
<evidence type="ECO:0000259" key="9">
    <source>
        <dbReference type="Pfam" id="PF04024"/>
    </source>
</evidence>
<dbReference type="Proteomes" id="UP000034137">
    <property type="component" value="Unassembled WGS sequence"/>
</dbReference>
<comment type="caution">
    <text evidence="10">The sequence shown here is derived from an EMBL/GenBank/DDBJ whole genome shotgun (WGS) entry which is preliminary data.</text>
</comment>
<keyword evidence="5 8" id="KW-0472">Membrane</keyword>
<keyword evidence="4 8" id="KW-1133">Transmembrane helix</keyword>
<dbReference type="PANTHER" id="PTHR33885">
    <property type="entry name" value="PHAGE SHOCK PROTEIN C"/>
    <property type="match status" value="1"/>
</dbReference>
<dbReference type="GO" id="GO:0005886">
    <property type="term" value="C:plasma membrane"/>
    <property type="evidence" value="ECO:0007669"/>
    <property type="project" value="UniProtKB-SubCell"/>
</dbReference>
<feature type="region of interest" description="Disordered" evidence="7">
    <location>
        <begin position="84"/>
        <end position="105"/>
    </location>
</feature>
<proteinExistence type="predicted"/>
<organism evidence="10 11">
    <name type="scientific">Candidatus Falkowbacteria bacterium GW2011_GWF2_39_8</name>
    <dbReference type="NCBI Taxonomy" id="1618642"/>
    <lineage>
        <taxon>Bacteria</taxon>
        <taxon>Candidatus Falkowiibacteriota</taxon>
    </lineage>
</organism>
<keyword evidence="6" id="KW-0175">Coiled coil</keyword>
<dbReference type="AlphaFoldDB" id="A0A0G0PYX3"/>
<gene>
    <name evidence="10" type="ORF">UT64_C0015G0020</name>
</gene>
<dbReference type="PATRIC" id="fig|1618642.3.peg.386"/>
<name>A0A0G0PYX3_9BACT</name>